<dbReference type="GO" id="GO:0051537">
    <property type="term" value="F:2 iron, 2 sulfur cluster binding"/>
    <property type="evidence" value="ECO:0007669"/>
    <property type="project" value="UniProtKB-KW"/>
</dbReference>
<dbReference type="PROSITE" id="PS00197">
    <property type="entry name" value="2FE2S_FER_1"/>
    <property type="match status" value="1"/>
</dbReference>
<reference evidence="9 10" key="1">
    <citation type="journal article" date="2003" name="Extremophiles">
        <title>Halomonas glaciei sp. nov. isolated from fast ice of Adelie Land, Antarctica.</title>
        <authorList>
            <person name="Reddy G.S."/>
            <person name="Raghavan P.U."/>
            <person name="Sarita N.B."/>
            <person name="Prakash J.S."/>
            <person name="Nagesh N."/>
            <person name="Delille D."/>
            <person name="Shivaji S."/>
        </authorList>
    </citation>
    <scope>NUCLEOTIDE SEQUENCE [LARGE SCALE GENOMIC DNA]</scope>
    <source>
        <strain evidence="9 10">DD39</strain>
    </source>
</reference>
<feature type="domain" description="2Fe-2S ferredoxin-type" evidence="7">
    <location>
        <begin position="239"/>
        <end position="324"/>
    </location>
</feature>
<keyword evidence="6" id="KW-0411">Iron-sulfur</keyword>
<dbReference type="PRINTS" id="PR00409">
    <property type="entry name" value="PHDIOXRDTASE"/>
</dbReference>
<dbReference type="InterPro" id="IPR017927">
    <property type="entry name" value="FAD-bd_FR_type"/>
</dbReference>
<dbReference type="AlphaFoldDB" id="A0A7Z0RWP8"/>
<dbReference type="Pfam" id="PF00175">
    <property type="entry name" value="NAD_binding_1"/>
    <property type="match status" value="1"/>
</dbReference>
<dbReference type="Proteomes" id="UP000526892">
    <property type="component" value="Unassembled WGS sequence"/>
</dbReference>
<keyword evidence="10" id="KW-1185">Reference proteome</keyword>
<evidence type="ECO:0000259" key="7">
    <source>
        <dbReference type="PROSITE" id="PS51085"/>
    </source>
</evidence>
<dbReference type="CDD" id="cd00207">
    <property type="entry name" value="fer2"/>
    <property type="match status" value="1"/>
</dbReference>
<evidence type="ECO:0000313" key="9">
    <source>
        <dbReference type="EMBL" id="NYS76469.1"/>
    </source>
</evidence>
<gene>
    <name evidence="9" type="ORF">HZS80_01795</name>
</gene>
<dbReference type="GO" id="GO:0016491">
    <property type="term" value="F:oxidoreductase activity"/>
    <property type="evidence" value="ECO:0007669"/>
    <property type="project" value="UniProtKB-KW"/>
</dbReference>
<evidence type="ECO:0000256" key="2">
    <source>
        <dbReference type="ARBA" id="ARBA00022714"/>
    </source>
</evidence>
<organism evidence="9 10">
    <name type="scientific">Vreelandella glaciei</name>
    <dbReference type="NCBI Taxonomy" id="186761"/>
    <lineage>
        <taxon>Bacteria</taxon>
        <taxon>Pseudomonadati</taxon>
        <taxon>Pseudomonadota</taxon>
        <taxon>Gammaproteobacteria</taxon>
        <taxon>Oceanospirillales</taxon>
        <taxon>Halomonadaceae</taxon>
        <taxon>Vreelandella</taxon>
    </lineage>
</organism>
<evidence type="ECO:0000256" key="1">
    <source>
        <dbReference type="ARBA" id="ARBA00022630"/>
    </source>
</evidence>
<dbReference type="PANTHER" id="PTHR47354:SF1">
    <property type="entry name" value="CARNITINE MONOOXYGENASE REDUCTASE SUBUNIT"/>
    <property type="match status" value="1"/>
</dbReference>
<dbReference type="InterPro" id="IPR017938">
    <property type="entry name" value="Riboflavin_synthase-like_b-brl"/>
</dbReference>
<dbReference type="InterPro" id="IPR050415">
    <property type="entry name" value="MRET"/>
</dbReference>
<keyword evidence="2" id="KW-0001">2Fe-2S</keyword>
<comment type="caution">
    <text evidence="9">The sequence shown here is derived from an EMBL/GenBank/DDBJ whole genome shotgun (WGS) entry which is preliminary data.</text>
</comment>
<sequence length="324" mass="35227">MNQIEEVFQVRVKSITYEAEGVLSFELRPEAPSRELPAFTAGSHVDLHLTNGLIRSYSLFNPQGESDCYRVAVNLDANSRGGSHFMHNSVDAGDILTIGGPRNNFFLYEKAENTVLIAGGIGITPLFAMVRRLEELGRKWTLYYTSRSRKNAAFINEIAAISADSQHGSVVFHFDQENSGGFLNFSDIVAAAPSGTHFYCCGPLPMLEAFESATAELPDDCVHVEYFAAKEAADTSGGFTVELAKAGVSYYVPAGKTILDVLIEEGHQPLYSCQEGICGTCEVSVLEGEPDHRDLVLSAKQQKESTSMMICCSGCKGGRLVLDL</sequence>
<dbReference type="SUPFAM" id="SSF54292">
    <property type="entry name" value="2Fe-2S ferredoxin-like"/>
    <property type="match status" value="1"/>
</dbReference>
<dbReference type="GO" id="GO:0046872">
    <property type="term" value="F:metal ion binding"/>
    <property type="evidence" value="ECO:0007669"/>
    <property type="project" value="UniProtKB-KW"/>
</dbReference>
<dbReference type="EMBL" id="JACCDE010000002">
    <property type="protein sequence ID" value="NYS76469.1"/>
    <property type="molecule type" value="Genomic_DNA"/>
</dbReference>
<dbReference type="Gene3D" id="3.40.50.80">
    <property type="entry name" value="Nucleotide-binding domain of ferredoxin-NADP reductase (FNR) module"/>
    <property type="match status" value="1"/>
</dbReference>
<name>A0A7Z0RWP8_9GAMM</name>
<dbReference type="InterPro" id="IPR039261">
    <property type="entry name" value="FNR_nucleotide-bd"/>
</dbReference>
<dbReference type="Gene3D" id="2.40.30.10">
    <property type="entry name" value="Translation factors"/>
    <property type="match status" value="1"/>
</dbReference>
<dbReference type="InterPro" id="IPR006058">
    <property type="entry name" value="2Fe2S_fd_BS"/>
</dbReference>
<dbReference type="CDD" id="cd06185">
    <property type="entry name" value="PDR_like"/>
    <property type="match status" value="1"/>
</dbReference>
<evidence type="ECO:0000313" key="10">
    <source>
        <dbReference type="Proteomes" id="UP000526892"/>
    </source>
</evidence>
<dbReference type="PROSITE" id="PS51384">
    <property type="entry name" value="FAD_FR"/>
    <property type="match status" value="1"/>
</dbReference>
<evidence type="ECO:0000256" key="3">
    <source>
        <dbReference type="ARBA" id="ARBA00022723"/>
    </source>
</evidence>
<dbReference type="PROSITE" id="PS51085">
    <property type="entry name" value="2FE2S_FER_2"/>
    <property type="match status" value="1"/>
</dbReference>
<keyword evidence="3" id="KW-0479">Metal-binding</keyword>
<dbReference type="InterPro" id="IPR012675">
    <property type="entry name" value="Beta-grasp_dom_sf"/>
</dbReference>
<dbReference type="InterPro" id="IPR001433">
    <property type="entry name" value="OxRdtase_FAD/NAD-bd"/>
</dbReference>
<feature type="domain" description="FAD-binding FR-type" evidence="8">
    <location>
        <begin position="5"/>
        <end position="108"/>
    </location>
</feature>
<keyword evidence="4" id="KW-0560">Oxidoreductase</keyword>
<dbReference type="Gene3D" id="3.10.20.30">
    <property type="match status" value="1"/>
</dbReference>
<evidence type="ECO:0000259" key="8">
    <source>
        <dbReference type="PROSITE" id="PS51384"/>
    </source>
</evidence>
<dbReference type="SUPFAM" id="SSF63380">
    <property type="entry name" value="Riboflavin synthase domain-like"/>
    <property type="match status" value="1"/>
</dbReference>
<evidence type="ECO:0000256" key="5">
    <source>
        <dbReference type="ARBA" id="ARBA00023004"/>
    </source>
</evidence>
<dbReference type="RefSeq" id="WP_179914979.1">
    <property type="nucleotide sequence ID" value="NZ_JACCDE010000002.1"/>
</dbReference>
<dbReference type="Pfam" id="PF00111">
    <property type="entry name" value="Fer2"/>
    <property type="match status" value="1"/>
</dbReference>
<proteinExistence type="predicted"/>
<evidence type="ECO:0000256" key="4">
    <source>
        <dbReference type="ARBA" id="ARBA00023002"/>
    </source>
</evidence>
<keyword evidence="5" id="KW-0408">Iron</keyword>
<accession>A0A7Z0RWP8</accession>
<dbReference type="PANTHER" id="PTHR47354">
    <property type="entry name" value="NADH OXIDOREDUCTASE HCR"/>
    <property type="match status" value="1"/>
</dbReference>
<dbReference type="InterPro" id="IPR036010">
    <property type="entry name" value="2Fe-2S_ferredoxin-like_sf"/>
</dbReference>
<keyword evidence="1" id="KW-0285">Flavoprotein</keyword>
<protein>
    <submittedName>
        <fullName evidence="9">Oxidoreductase</fullName>
    </submittedName>
</protein>
<evidence type="ECO:0000256" key="6">
    <source>
        <dbReference type="ARBA" id="ARBA00023014"/>
    </source>
</evidence>
<dbReference type="SUPFAM" id="SSF52343">
    <property type="entry name" value="Ferredoxin reductase-like, C-terminal NADP-linked domain"/>
    <property type="match status" value="1"/>
</dbReference>
<dbReference type="InterPro" id="IPR001041">
    <property type="entry name" value="2Fe-2S_ferredoxin-type"/>
</dbReference>